<dbReference type="EMBL" id="CDMC01000026">
    <property type="protein sequence ID" value="CEL11449.1"/>
    <property type="molecule type" value="Genomic_DNA"/>
</dbReference>
<evidence type="ECO:0000313" key="6">
    <source>
        <dbReference type="Proteomes" id="UP000054771"/>
    </source>
</evidence>
<dbReference type="OrthoDB" id="5985073at2759"/>
<evidence type="ECO:0000259" key="4">
    <source>
        <dbReference type="PROSITE" id="PS51782"/>
    </source>
</evidence>
<evidence type="ECO:0000256" key="3">
    <source>
        <dbReference type="ARBA" id="ARBA00023026"/>
    </source>
</evidence>
<keyword evidence="1" id="KW-0147">Chitin-binding</keyword>
<protein>
    <recommendedName>
        <fullName evidence="4">LysM domain-containing protein</fullName>
    </recommendedName>
</protein>
<dbReference type="CDD" id="cd00118">
    <property type="entry name" value="LysM"/>
    <property type="match status" value="4"/>
</dbReference>
<keyword evidence="6" id="KW-1185">Reference proteome</keyword>
<dbReference type="PANTHER" id="PTHR34997:SF2">
    <property type="entry name" value="LYSM DOMAIN-CONTAINING PROTEIN-RELATED"/>
    <property type="match status" value="1"/>
</dbReference>
<dbReference type="GO" id="GO:0008061">
    <property type="term" value="F:chitin binding"/>
    <property type="evidence" value="ECO:0007669"/>
    <property type="project" value="UniProtKB-KW"/>
</dbReference>
<gene>
    <name evidence="5" type="ORF">ASPCAL14551</name>
</gene>
<proteinExistence type="predicted"/>
<organism evidence="5 6">
    <name type="scientific">Aspergillus calidoustus</name>
    <dbReference type="NCBI Taxonomy" id="454130"/>
    <lineage>
        <taxon>Eukaryota</taxon>
        <taxon>Fungi</taxon>
        <taxon>Dikarya</taxon>
        <taxon>Ascomycota</taxon>
        <taxon>Pezizomycotina</taxon>
        <taxon>Eurotiomycetes</taxon>
        <taxon>Eurotiomycetidae</taxon>
        <taxon>Eurotiales</taxon>
        <taxon>Aspergillaceae</taxon>
        <taxon>Aspergillus</taxon>
        <taxon>Aspergillus subgen. Nidulantes</taxon>
    </lineage>
</organism>
<dbReference type="SUPFAM" id="SSF54106">
    <property type="entry name" value="LysM domain"/>
    <property type="match status" value="3"/>
</dbReference>
<keyword evidence="2" id="KW-0732">Signal</keyword>
<dbReference type="PROSITE" id="PS51782">
    <property type="entry name" value="LYSM"/>
    <property type="match status" value="4"/>
</dbReference>
<dbReference type="Pfam" id="PF01476">
    <property type="entry name" value="LysM"/>
    <property type="match status" value="3"/>
</dbReference>
<feature type="domain" description="LysM" evidence="4">
    <location>
        <begin position="317"/>
        <end position="363"/>
    </location>
</feature>
<sequence>MLQRLSVNRNNCGAGTGPNSCQHDLEVRRILSCGAWEDCRIVITRFEIPLDDFLFLNPQVWENCTNLMRDYCYCVRPVGYITTYPGYGGSTTTEPFEQTPSTPLPKDPVANYPSSWLIIPIANRTRQDCHSASREEFVLWNLSLGDNSTSVGPPVISTVDGTTITSTSDPYAYPYTLAANTSYCVALAPPPQTVTATATPIETPALRASGEVANCTLWYAPADQDDTCINILNTFGITFEQFYAMNPSVHNDCSGLVLGTHYCISTYPDGVPGGQPDWMGPPVTVPPSTPTTTTTTTSSGISTPSPVQTGIISTCNEFYRVISGDTCYDIALENDVPLSDFYTWNPAVKSDCSGLQADVYVCMGVQPPSSTTTTGTTSTSGISTPSPVQSGMTTACNDFYFVVAGDGCYDIGQDSALPLSSFYDWNPVVKTDCSGLQANVYVCVGIHGGNPTATTTTATTTTRTMTTITTGISTPTPTQPGMVRNCRQFYLVQSGDGCWDLANQHGISLADFYAWNPAVKSDCSGLQANVYVCVGLD</sequence>
<evidence type="ECO:0000256" key="1">
    <source>
        <dbReference type="ARBA" id="ARBA00022669"/>
    </source>
</evidence>
<dbReference type="STRING" id="454130.A0A0U5CK47"/>
<dbReference type="InterPro" id="IPR052210">
    <property type="entry name" value="LysM1-like"/>
</dbReference>
<accession>A0A0U5CK47</accession>
<feature type="domain" description="LysM" evidence="4">
    <location>
        <begin position="398"/>
        <end position="444"/>
    </location>
</feature>
<feature type="domain" description="LysM" evidence="4">
    <location>
        <begin position="217"/>
        <end position="264"/>
    </location>
</feature>
<reference evidence="6" key="1">
    <citation type="journal article" date="2016" name="Genome Announc.">
        <title>Draft genome sequences of fungus Aspergillus calidoustus.</title>
        <authorList>
            <person name="Horn F."/>
            <person name="Linde J."/>
            <person name="Mattern D.J."/>
            <person name="Walther G."/>
            <person name="Guthke R."/>
            <person name="Scherlach K."/>
            <person name="Martin K."/>
            <person name="Brakhage A.A."/>
            <person name="Petzke L."/>
            <person name="Valiante V."/>
        </authorList>
    </citation>
    <scope>NUCLEOTIDE SEQUENCE [LARGE SCALE GENOMIC DNA]</scope>
    <source>
        <strain evidence="6">SF006504</strain>
    </source>
</reference>
<keyword evidence="3" id="KW-0843">Virulence</keyword>
<dbReference type="AlphaFoldDB" id="A0A0U5CK47"/>
<dbReference type="SMART" id="SM00257">
    <property type="entry name" value="LysM"/>
    <property type="match status" value="4"/>
</dbReference>
<dbReference type="InterPro" id="IPR036779">
    <property type="entry name" value="LysM_dom_sf"/>
</dbReference>
<evidence type="ECO:0000256" key="2">
    <source>
        <dbReference type="ARBA" id="ARBA00022729"/>
    </source>
</evidence>
<evidence type="ECO:0000313" key="5">
    <source>
        <dbReference type="EMBL" id="CEL11449.1"/>
    </source>
</evidence>
<dbReference type="Proteomes" id="UP000054771">
    <property type="component" value="Unassembled WGS sequence"/>
</dbReference>
<feature type="domain" description="LysM" evidence="4">
    <location>
        <begin position="488"/>
        <end position="534"/>
    </location>
</feature>
<dbReference type="InterPro" id="IPR018392">
    <property type="entry name" value="LysM"/>
</dbReference>
<dbReference type="Gene3D" id="3.10.350.10">
    <property type="entry name" value="LysM domain"/>
    <property type="match status" value="5"/>
</dbReference>
<dbReference type="PANTHER" id="PTHR34997">
    <property type="entry name" value="AM15"/>
    <property type="match status" value="1"/>
</dbReference>
<dbReference type="OMA" id="CNKFYDV"/>
<name>A0A0U5CK47_ASPCI</name>